<name>A0A1Y1UNQ5_9TREE</name>
<dbReference type="Gene3D" id="1.20.1250.40">
    <property type="match status" value="1"/>
</dbReference>
<dbReference type="InterPro" id="IPR010997">
    <property type="entry name" value="HRDC-like_sf"/>
</dbReference>
<dbReference type="InterPro" id="IPR038846">
    <property type="entry name" value="RPC9"/>
</dbReference>
<dbReference type="InParanoid" id="A0A1Y1UNQ5"/>
<evidence type="ECO:0000256" key="4">
    <source>
        <dbReference type="ARBA" id="ARBA00022478"/>
    </source>
</evidence>
<dbReference type="InterPro" id="IPR005574">
    <property type="entry name" value="Rpb4/RPC9"/>
</dbReference>
<evidence type="ECO:0000256" key="2">
    <source>
        <dbReference type="ARBA" id="ARBA00006898"/>
    </source>
</evidence>
<gene>
    <name evidence="8" type="ORF">BD324DRAFT_614552</name>
</gene>
<dbReference type="GO" id="GO:0005666">
    <property type="term" value="C:RNA polymerase III complex"/>
    <property type="evidence" value="ECO:0007669"/>
    <property type="project" value="InterPro"/>
</dbReference>
<proteinExistence type="inferred from homology"/>
<evidence type="ECO:0000256" key="6">
    <source>
        <dbReference type="ARBA" id="ARBA00023242"/>
    </source>
</evidence>
<accession>A0A1Y1UNQ5</accession>
<comment type="similarity">
    <text evidence="2">Belongs to the eukaryotic RPC9 RNA polymerase subunit family.</text>
</comment>
<feature type="compositionally biased region" description="Basic and acidic residues" evidence="7">
    <location>
        <begin position="52"/>
        <end position="75"/>
    </location>
</feature>
<keyword evidence="6" id="KW-0539">Nucleus</keyword>
<protein>
    <recommendedName>
        <fullName evidence="3">DNA-directed RNA polymerase III subunit RPC9</fullName>
    </recommendedName>
</protein>
<evidence type="ECO:0000256" key="1">
    <source>
        <dbReference type="ARBA" id="ARBA00004123"/>
    </source>
</evidence>
<feature type="region of interest" description="Disordered" evidence="7">
    <location>
        <begin position="49"/>
        <end position="75"/>
    </location>
</feature>
<dbReference type="Proteomes" id="UP000193218">
    <property type="component" value="Unassembled WGS sequence"/>
</dbReference>
<dbReference type="OrthoDB" id="1746530at2759"/>
<keyword evidence="4" id="KW-0240">DNA-directed RNA polymerase</keyword>
<organism evidence="8 9">
    <name type="scientific">Kockovaella imperatae</name>
    <dbReference type="NCBI Taxonomy" id="4999"/>
    <lineage>
        <taxon>Eukaryota</taxon>
        <taxon>Fungi</taxon>
        <taxon>Dikarya</taxon>
        <taxon>Basidiomycota</taxon>
        <taxon>Agaricomycotina</taxon>
        <taxon>Tremellomycetes</taxon>
        <taxon>Tremellales</taxon>
        <taxon>Cuniculitremaceae</taxon>
        <taxon>Kockovaella</taxon>
    </lineage>
</organism>
<comment type="caution">
    <text evidence="8">The sequence shown here is derived from an EMBL/GenBank/DDBJ whole genome shotgun (WGS) entry which is preliminary data.</text>
</comment>
<dbReference type="PANTHER" id="PTHR15561:SF0">
    <property type="entry name" value="DNA-DIRECTED RNA POLYMERASE III SUBUNIT RPC9"/>
    <property type="match status" value="1"/>
</dbReference>
<sequence>MKISTNPPQHLSNYEVLTHFLSLKEDNDQLQADIASYTERAKGKARAAIKLQSDRKAHKVRDQSEEQTKAEEVASRRGSSSDLIWVQDQVIRYLCSDFNATSRQDPDGVARLAKDVQRHGLVKAEVLQICNLAPTKPVELYCIIEEPDSRFQPNPSERLTEIAYDVMSTLADTPHPALAQYSTYRTSYGDAGGEQEGMDGMEEAMVSQEFVHEAEWGAGHEEGVGEEKEDHME</sequence>
<evidence type="ECO:0000256" key="5">
    <source>
        <dbReference type="ARBA" id="ARBA00023163"/>
    </source>
</evidence>
<evidence type="ECO:0000256" key="3">
    <source>
        <dbReference type="ARBA" id="ARBA00016672"/>
    </source>
</evidence>
<dbReference type="GO" id="GO:0006384">
    <property type="term" value="P:transcription initiation at RNA polymerase III promoter"/>
    <property type="evidence" value="ECO:0007669"/>
    <property type="project" value="InterPro"/>
</dbReference>
<dbReference type="GeneID" id="33556419"/>
<dbReference type="STRING" id="4999.A0A1Y1UNQ5"/>
<evidence type="ECO:0000313" key="8">
    <source>
        <dbReference type="EMBL" id="ORX39671.1"/>
    </source>
</evidence>
<evidence type="ECO:0000256" key="7">
    <source>
        <dbReference type="SAM" id="MobiDB-lite"/>
    </source>
</evidence>
<dbReference type="Pfam" id="PF03874">
    <property type="entry name" value="RNA_pol_Rpb4"/>
    <property type="match status" value="1"/>
</dbReference>
<feature type="region of interest" description="Disordered" evidence="7">
    <location>
        <begin position="214"/>
        <end position="233"/>
    </location>
</feature>
<keyword evidence="9" id="KW-1185">Reference proteome</keyword>
<dbReference type="InterPro" id="IPR038324">
    <property type="entry name" value="Rpb4/RPC9_sf"/>
</dbReference>
<dbReference type="PROSITE" id="PS50096">
    <property type="entry name" value="IQ"/>
    <property type="match status" value="1"/>
</dbReference>
<dbReference type="EMBL" id="NBSH01000002">
    <property type="protein sequence ID" value="ORX39671.1"/>
    <property type="molecule type" value="Genomic_DNA"/>
</dbReference>
<dbReference type="AlphaFoldDB" id="A0A1Y1UNQ5"/>
<evidence type="ECO:0000313" key="9">
    <source>
        <dbReference type="Proteomes" id="UP000193218"/>
    </source>
</evidence>
<dbReference type="PANTHER" id="PTHR15561">
    <property type="entry name" value="CALCITONIN GENE-RELATED PEPTIDE-RECEPTOR COMPONENT PROTEIN"/>
    <property type="match status" value="1"/>
</dbReference>
<keyword evidence="5" id="KW-0804">Transcription</keyword>
<reference evidence="8 9" key="1">
    <citation type="submission" date="2017-03" db="EMBL/GenBank/DDBJ databases">
        <title>Widespread Adenine N6-methylation of Active Genes in Fungi.</title>
        <authorList>
            <consortium name="DOE Joint Genome Institute"/>
            <person name="Mondo S.J."/>
            <person name="Dannebaum R.O."/>
            <person name="Kuo R.C."/>
            <person name="Louie K.B."/>
            <person name="Bewick A.J."/>
            <person name="Labutti K."/>
            <person name="Haridas S."/>
            <person name="Kuo A."/>
            <person name="Salamov A."/>
            <person name="Ahrendt S.R."/>
            <person name="Lau R."/>
            <person name="Bowen B.P."/>
            <person name="Lipzen A."/>
            <person name="Sullivan W."/>
            <person name="Andreopoulos W.B."/>
            <person name="Clum A."/>
            <person name="Lindquist E."/>
            <person name="Daum C."/>
            <person name="Northen T.R."/>
            <person name="Ramamoorthy G."/>
            <person name="Schmitz R.J."/>
            <person name="Gryganskyi A."/>
            <person name="Culley D."/>
            <person name="Magnuson J."/>
            <person name="James T.Y."/>
            <person name="O'Malley M.A."/>
            <person name="Stajich J.E."/>
            <person name="Spatafora J.W."/>
            <person name="Visel A."/>
            <person name="Grigoriev I.V."/>
        </authorList>
    </citation>
    <scope>NUCLEOTIDE SEQUENCE [LARGE SCALE GENOMIC DNA]</scope>
    <source>
        <strain evidence="8 9">NRRL Y-17943</strain>
    </source>
</reference>
<dbReference type="RefSeq" id="XP_021873456.1">
    <property type="nucleotide sequence ID" value="XM_022014611.1"/>
</dbReference>
<dbReference type="SUPFAM" id="SSF47819">
    <property type="entry name" value="HRDC-like"/>
    <property type="match status" value="1"/>
</dbReference>
<dbReference type="GO" id="GO:0000166">
    <property type="term" value="F:nucleotide binding"/>
    <property type="evidence" value="ECO:0007669"/>
    <property type="project" value="InterPro"/>
</dbReference>
<comment type="subcellular location">
    <subcellularLocation>
        <location evidence="1">Nucleus</location>
    </subcellularLocation>
</comment>